<evidence type="ECO:0000313" key="1">
    <source>
        <dbReference type="EMBL" id="JAI05527.1"/>
    </source>
</evidence>
<protein>
    <submittedName>
        <fullName evidence="1">Uncharacterized protein</fullName>
    </submittedName>
</protein>
<dbReference type="AlphaFoldDB" id="A0A0E9XSX1"/>
<name>A0A0E9XSX1_ANGAN</name>
<reference evidence="1" key="1">
    <citation type="submission" date="2014-11" db="EMBL/GenBank/DDBJ databases">
        <authorList>
            <person name="Amaro Gonzalez C."/>
        </authorList>
    </citation>
    <scope>NUCLEOTIDE SEQUENCE</scope>
</reference>
<organism evidence="1">
    <name type="scientific">Anguilla anguilla</name>
    <name type="common">European freshwater eel</name>
    <name type="synonym">Muraena anguilla</name>
    <dbReference type="NCBI Taxonomy" id="7936"/>
    <lineage>
        <taxon>Eukaryota</taxon>
        <taxon>Metazoa</taxon>
        <taxon>Chordata</taxon>
        <taxon>Craniata</taxon>
        <taxon>Vertebrata</taxon>
        <taxon>Euteleostomi</taxon>
        <taxon>Actinopterygii</taxon>
        <taxon>Neopterygii</taxon>
        <taxon>Teleostei</taxon>
        <taxon>Anguilliformes</taxon>
        <taxon>Anguillidae</taxon>
        <taxon>Anguilla</taxon>
    </lineage>
</organism>
<sequence length="91" mass="11174">MMFRLFQIFDCIPILKANSKISQGFLFIFNLWKVQKWHRRFKPNNRHQRSYFSYCLKRCLRNTYARSHGTVLCMYFLVWEQETRCTNGVNP</sequence>
<dbReference type="EMBL" id="GBXM01003051">
    <property type="protein sequence ID" value="JAI05527.1"/>
    <property type="molecule type" value="Transcribed_RNA"/>
</dbReference>
<accession>A0A0E9XSX1</accession>
<reference evidence="1" key="2">
    <citation type="journal article" date="2015" name="Fish Shellfish Immunol.">
        <title>Early steps in the European eel (Anguilla anguilla)-Vibrio vulnificus interaction in the gills: Role of the RtxA13 toxin.</title>
        <authorList>
            <person name="Callol A."/>
            <person name="Pajuelo D."/>
            <person name="Ebbesson L."/>
            <person name="Teles M."/>
            <person name="MacKenzie S."/>
            <person name="Amaro C."/>
        </authorList>
    </citation>
    <scope>NUCLEOTIDE SEQUENCE</scope>
</reference>
<proteinExistence type="predicted"/>